<evidence type="ECO:0000259" key="2">
    <source>
        <dbReference type="Pfam" id="PF07364"/>
    </source>
</evidence>
<dbReference type="Pfam" id="PF07171">
    <property type="entry name" value="MlrC_C"/>
    <property type="match status" value="1"/>
</dbReference>
<feature type="domain" description="Microcystin LR degradation protein MlrC N-terminal" evidence="2">
    <location>
        <begin position="11"/>
        <end position="292"/>
    </location>
</feature>
<name>A0A6J7IN08_9ZZZZ</name>
<feature type="domain" description="Microcystin LR degradation protein MlrC C-terminal" evidence="1">
    <location>
        <begin position="313"/>
        <end position="475"/>
    </location>
</feature>
<dbReference type="EMBL" id="CAFBNB010000132">
    <property type="protein sequence ID" value="CAB4932638.1"/>
    <property type="molecule type" value="Genomic_DNA"/>
</dbReference>
<dbReference type="InterPro" id="IPR010799">
    <property type="entry name" value="MlrC_C"/>
</dbReference>
<gene>
    <name evidence="3" type="ORF">UFOPK3720_00791</name>
</gene>
<dbReference type="Pfam" id="PF07364">
    <property type="entry name" value="DUF1485"/>
    <property type="match status" value="1"/>
</dbReference>
<accession>A0A6J7IN08</accession>
<evidence type="ECO:0000259" key="1">
    <source>
        <dbReference type="Pfam" id="PF07171"/>
    </source>
</evidence>
<reference evidence="3" key="1">
    <citation type="submission" date="2020-05" db="EMBL/GenBank/DDBJ databases">
        <authorList>
            <person name="Chiriac C."/>
            <person name="Salcher M."/>
            <person name="Ghai R."/>
            <person name="Kavagutti S V."/>
        </authorList>
    </citation>
    <scope>NUCLEOTIDE SEQUENCE</scope>
</reference>
<sequence>MTGRNIGNRKRVAVGGIRYEANSFSAIECPETVFEEQFIRRGRAVLAAAPANSEFFGARSVFEAASDVEVVGLLDTYPGCGSPVPHGAYERLRNEFVSLLRDAQPVNGVLLSLHGAMATDEEDDVEADLIRAVRAIVGHEVPLIVSMDLHAAVSESTASMLDGLIGFKTCPHTDYEETGRRSAELLLDAVRGASSPAVFLEPVAMITAAEAHDTNTGPLSSHMNHAQSLVDGSSVLDVSIFAAQPWLDAERTRWTVAVTYDRAECGGQARARSIARTVATDLNADIGSFRVRKTAVGDIWQSVLAFTAGPVLVADSGDSPSAGADGHSLDCLSRLIGEGLPTVLATMTHPELSIAASHSPTGAWMNGEPLAPSVEVIAAASGRFERRYPAGPVDVGSCAVVRVHNATVVITERPAMMLDTSLFDHVGLDPANFAVVQVKSAGGFRAHWTSISDRIVIVDSLGGSSSRLTELPFHKISRSSWPFSERQTVQSGELP</sequence>
<protein>
    <submittedName>
        <fullName evidence="3">Unannotated protein</fullName>
    </submittedName>
</protein>
<dbReference type="InterPro" id="IPR015995">
    <property type="entry name" value="MlrC_N"/>
</dbReference>
<dbReference type="AlphaFoldDB" id="A0A6J7IN08"/>
<evidence type="ECO:0000313" key="3">
    <source>
        <dbReference type="EMBL" id="CAB4932638.1"/>
    </source>
</evidence>
<proteinExistence type="predicted"/>
<organism evidence="3">
    <name type="scientific">freshwater metagenome</name>
    <dbReference type="NCBI Taxonomy" id="449393"/>
    <lineage>
        <taxon>unclassified sequences</taxon>
        <taxon>metagenomes</taxon>
        <taxon>ecological metagenomes</taxon>
    </lineage>
</organism>